<evidence type="ECO:0000313" key="1">
    <source>
        <dbReference type="EMBL" id="MBU5626376.1"/>
    </source>
</evidence>
<sequence>METSILSTYSKNECQKYFDYLERLRQSGETNMYGAAPYLQEEFPELRYSPERARKILLAWFGTFCEKEADTKC</sequence>
<dbReference type="EMBL" id="JAHLQN010000001">
    <property type="protein sequence ID" value="MBU5626376.1"/>
    <property type="molecule type" value="Genomic_DNA"/>
</dbReference>
<evidence type="ECO:0000313" key="2">
    <source>
        <dbReference type="Proteomes" id="UP000787672"/>
    </source>
</evidence>
<protein>
    <submittedName>
        <fullName evidence="1">Uncharacterized protein</fullName>
    </submittedName>
</protein>
<dbReference type="RefSeq" id="WP_216631868.1">
    <property type="nucleotide sequence ID" value="NZ_JAHLQN010000001.1"/>
</dbReference>
<organism evidence="1 2">
    <name type="scientific">Dysosmobacter acutus</name>
    <dbReference type="NCBI Taxonomy" id="2841504"/>
    <lineage>
        <taxon>Bacteria</taxon>
        <taxon>Bacillati</taxon>
        <taxon>Bacillota</taxon>
        <taxon>Clostridia</taxon>
        <taxon>Eubacteriales</taxon>
        <taxon>Oscillospiraceae</taxon>
        <taxon>Dysosmobacter</taxon>
    </lineage>
</organism>
<gene>
    <name evidence="1" type="ORF">KQI82_05500</name>
</gene>
<name>A0ABS6F7W7_9FIRM</name>
<proteinExistence type="predicted"/>
<comment type="caution">
    <text evidence="1">The sequence shown here is derived from an EMBL/GenBank/DDBJ whole genome shotgun (WGS) entry which is preliminary data.</text>
</comment>
<keyword evidence="2" id="KW-1185">Reference proteome</keyword>
<accession>A0ABS6F7W7</accession>
<dbReference type="Proteomes" id="UP000787672">
    <property type="component" value="Unassembled WGS sequence"/>
</dbReference>
<reference evidence="1 2" key="1">
    <citation type="submission" date="2021-06" db="EMBL/GenBank/DDBJ databases">
        <authorList>
            <person name="Sun Q."/>
            <person name="Li D."/>
        </authorList>
    </citation>
    <scope>NUCLEOTIDE SEQUENCE [LARGE SCALE GENOMIC DNA]</scope>
    <source>
        <strain evidence="1 2">MSJ-2</strain>
    </source>
</reference>